<accession>A0A377Q4R5</accession>
<dbReference type="Gene3D" id="1.10.287.950">
    <property type="entry name" value="Methyl-accepting chemotaxis protein"/>
    <property type="match status" value="1"/>
</dbReference>
<gene>
    <name evidence="7" type="primary">mcpC_1</name>
    <name evidence="8" type="ORF">EV682_11083</name>
    <name evidence="7" type="ORF">NCTC11159_00801</name>
</gene>
<dbReference type="CDD" id="cd06225">
    <property type="entry name" value="HAMP"/>
    <property type="match status" value="1"/>
</dbReference>
<reference evidence="7 9" key="1">
    <citation type="submission" date="2018-06" db="EMBL/GenBank/DDBJ databases">
        <authorList>
            <consortium name="Pathogen Informatics"/>
            <person name="Doyle S."/>
        </authorList>
    </citation>
    <scope>NUCLEOTIDE SEQUENCE [LARGE SCALE GENOMIC DNA]</scope>
    <source>
        <strain evidence="7 9">NCTC11159</strain>
    </source>
</reference>
<dbReference type="GO" id="GO:0007165">
    <property type="term" value="P:signal transduction"/>
    <property type="evidence" value="ECO:0007669"/>
    <property type="project" value="UniProtKB-KW"/>
</dbReference>
<dbReference type="InterPro" id="IPR004090">
    <property type="entry name" value="Chemotax_Me-accpt_rcpt"/>
</dbReference>
<feature type="domain" description="Methyl-accepting transducer" evidence="5">
    <location>
        <begin position="252"/>
        <end position="488"/>
    </location>
</feature>
<keyword evidence="4" id="KW-1133">Transmembrane helix</keyword>
<keyword evidence="1 3" id="KW-0807">Transducer</keyword>
<feature type="domain" description="HAMP" evidence="6">
    <location>
        <begin position="196"/>
        <end position="247"/>
    </location>
</feature>
<dbReference type="PROSITE" id="PS50111">
    <property type="entry name" value="CHEMOTAXIS_TRANSDUC_2"/>
    <property type="match status" value="1"/>
</dbReference>
<comment type="similarity">
    <text evidence="2">Belongs to the methyl-accepting chemotaxis (MCP) protein family.</text>
</comment>
<dbReference type="InterPro" id="IPR004089">
    <property type="entry name" value="MCPsignal_dom"/>
</dbReference>
<dbReference type="Pfam" id="PF00672">
    <property type="entry name" value="HAMP"/>
    <property type="match status" value="1"/>
</dbReference>
<evidence type="ECO:0000256" key="3">
    <source>
        <dbReference type="PROSITE-ProRule" id="PRU00284"/>
    </source>
</evidence>
<evidence type="ECO:0000259" key="6">
    <source>
        <dbReference type="PROSITE" id="PS50885"/>
    </source>
</evidence>
<dbReference type="Proteomes" id="UP000255108">
    <property type="component" value="Unassembled WGS sequence"/>
</dbReference>
<dbReference type="Pfam" id="PF00015">
    <property type="entry name" value="MCPsignal"/>
    <property type="match status" value="1"/>
</dbReference>
<keyword evidence="10" id="KW-1185">Reference proteome</keyword>
<dbReference type="Proteomes" id="UP000295794">
    <property type="component" value="Unassembled WGS sequence"/>
</dbReference>
<dbReference type="PANTHER" id="PTHR32089:SF112">
    <property type="entry name" value="LYSOZYME-LIKE PROTEIN-RELATED"/>
    <property type="match status" value="1"/>
</dbReference>
<dbReference type="PANTHER" id="PTHR32089">
    <property type="entry name" value="METHYL-ACCEPTING CHEMOTAXIS PROTEIN MCPB"/>
    <property type="match status" value="1"/>
</dbReference>
<name>A0A377Q4R5_9NEIS</name>
<dbReference type="AlphaFoldDB" id="A0A377Q4R5"/>
<sequence>MKMATQLKWVSGFTVAALVSLASWMTWESNALTRDFQFHHHSQTAVAALNHARSTMLMISRLDPLAENAKQQLEAAGQTVQSAIPIIKPHLANTEQQLLEATLSGHWKNYQTQFQSAITIASDSPQDALSIPEQIYKNDLEPTLSVLNQLEKGLQAQSQLANKAINLRIDQLLLTVLLPLLLSALLIVLSQLHFARKLKSRLHDMAAETAKLESGDLTSRIAETPDELGELGRGMNRFINQLENTLQQARQASQLSREEATHVTHLAKANHDGATLQSHHLLEIGSSSVQLQNSISHISEQAVRTASISQQSLSNVQAAHSAGQGSKLKLQALSGDFNQIETTMQALTNAIQQIVNVASMIEDIAGQTNLLALNAAIEAARAGEHGRGFAVVADEVRKLSQLTAESTKDIRRILNDTQTCTQETLEAMQSAACRVGECQQDSHTISQVLEELNQAANTVNKMMMTITASVEAQSASSEAINERLHDIGGNAQASSQRSEQMLSEMNELTLAANHLDSQLAFFKFHRLSSS</sequence>
<evidence type="ECO:0000313" key="7">
    <source>
        <dbReference type="EMBL" id="STQ89758.1"/>
    </source>
</evidence>
<dbReference type="RefSeq" id="WP_115226174.1">
    <property type="nucleotide sequence ID" value="NZ_CAWOLO010000010.1"/>
</dbReference>
<organism evidence="7 9">
    <name type="scientific">Iodobacter fluviatilis</name>
    <dbReference type="NCBI Taxonomy" id="537"/>
    <lineage>
        <taxon>Bacteria</taxon>
        <taxon>Pseudomonadati</taxon>
        <taxon>Pseudomonadota</taxon>
        <taxon>Betaproteobacteria</taxon>
        <taxon>Neisseriales</taxon>
        <taxon>Chitinibacteraceae</taxon>
        <taxon>Iodobacter</taxon>
    </lineage>
</organism>
<proteinExistence type="inferred from homology"/>
<dbReference type="SMART" id="SM00304">
    <property type="entry name" value="HAMP"/>
    <property type="match status" value="1"/>
</dbReference>
<dbReference type="GO" id="GO:0004888">
    <property type="term" value="F:transmembrane signaling receptor activity"/>
    <property type="evidence" value="ECO:0007669"/>
    <property type="project" value="InterPro"/>
</dbReference>
<dbReference type="GO" id="GO:0016020">
    <property type="term" value="C:membrane"/>
    <property type="evidence" value="ECO:0007669"/>
    <property type="project" value="InterPro"/>
</dbReference>
<evidence type="ECO:0000256" key="1">
    <source>
        <dbReference type="ARBA" id="ARBA00023224"/>
    </source>
</evidence>
<evidence type="ECO:0000256" key="2">
    <source>
        <dbReference type="ARBA" id="ARBA00029447"/>
    </source>
</evidence>
<feature type="transmembrane region" description="Helical" evidence="4">
    <location>
        <begin position="172"/>
        <end position="195"/>
    </location>
</feature>
<dbReference type="EMBL" id="UGHR01000001">
    <property type="protein sequence ID" value="STQ89758.1"/>
    <property type="molecule type" value="Genomic_DNA"/>
</dbReference>
<dbReference type="PRINTS" id="PR00260">
    <property type="entry name" value="CHEMTRNSDUCR"/>
</dbReference>
<evidence type="ECO:0000256" key="4">
    <source>
        <dbReference type="SAM" id="Phobius"/>
    </source>
</evidence>
<evidence type="ECO:0000259" key="5">
    <source>
        <dbReference type="PROSITE" id="PS50111"/>
    </source>
</evidence>
<dbReference type="SMART" id="SM00283">
    <property type="entry name" value="MA"/>
    <property type="match status" value="1"/>
</dbReference>
<keyword evidence="4" id="KW-0472">Membrane</keyword>
<evidence type="ECO:0000313" key="10">
    <source>
        <dbReference type="Proteomes" id="UP000295794"/>
    </source>
</evidence>
<dbReference type="PROSITE" id="PS50885">
    <property type="entry name" value="HAMP"/>
    <property type="match status" value="1"/>
</dbReference>
<dbReference type="InterPro" id="IPR003660">
    <property type="entry name" value="HAMP_dom"/>
</dbReference>
<keyword evidence="4" id="KW-0812">Transmembrane</keyword>
<dbReference type="SUPFAM" id="SSF58104">
    <property type="entry name" value="Methyl-accepting chemotaxis protein (MCP) signaling domain"/>
    <property type="match status" value="1"/>
</dbReference>
<evidence type="ECO:0000313" key="9">
    <source>
        <dbReference type="Proteomes" id="UP000255108"/>
    </source>
</evidence>
<reference evidence="8 10" key="2">
    <citation type="submission" date="2019-03" db="EMBL/GenBank/DDBJ databases">
        <title>Genomic Encyclopedia of Type Strains, Phase IV (KMG-IV): sequencing the most valuable type-strain genomes for metagenomic binning, comparative biology and taxonomic classification.</title>
        <authorList>
            <person name="Goeker M."/>
        </authorList>
    </citation>
    <scope>NUCLEOTIDE SEQUENCE [LARGE SCALE GENOMIC DNA]</scope>
    <source>
        <strain evidence="8 10">DSM 3764</strain>
    </source>
</reference>
<evidence type="ECO:0000313" key="8">
    <source>
        <dbReference type="EMBL" id="TCU84144.1"/>
    </source>
</evidence>
<dbReference type="OrthoDB" id="8594397at2"/>
<protein>
    <submittedName>
        <fullName evidence="7 8">Methyl-accepting chemotaxis protein</fullName>
    </submittedName>
</protein>
<dbReference type="EMBL" id="SMBT01000010">
    <property type="protein sequence ID" value="TCU84144.1"/>
    <property type="molecule type" value="Genomic_DNA"/>
</dbReference>
<dbReference type="GO" id="GO:0006935">
    <property type="term" value="P:chemotaxis"/>
    <property type="evidence" value="ECO:0007669"/>
    <property type="project" value="InterPro"/>
</dbReference>